<feature type="coiled-coil region" evidence="1">
    <location>
        <begin position="48"/>
        <end position="75"/>
    </location>
</feature>
<keyword evidence="1" id="KW-0175">Coiled coil</keyword>
<comment type="caution">
    <text evidence="2">The sequence shown here is derived from an EMBL/GenBank/DDBJ whole genome shotgun (WGS) entry which is preliminary data.</text>
</comment>
<sequence length="111" mass="11760">MEATREDFIVVAQLMPQPHPIVACAETVSTVVAEVAELQPVYMSPDDKRAAVVALTRAERQLAELKLRVLAAAGDVAEDAGARDVGAWLAHQTQADSSTARAEAHLATALD</sequence>
<dbReference type="RefSeq" id="WP_118928857.1">
    <property type="nucleotide sequence ID" value="NZ_QXGH01000046.1"/>
</dbReference>
<evidence type="ECO:0008006" key="4">
    <source>
        <dbReference type="Google" id="ProtNLM"/>
    </source>
</evidence>
<dbReference type="AlphaFoldDB" id="A0A417XTA2"/>
<dbReference type="EMBL" id="QXGH01000046">
    <property type="protein sequence ID" value="RHW23447.1"/>
    <property type="molecule type" value="Genomic_DNA"/>
</dbReference>
<proteinExistence type="predicted"/>
<gene>
    <name evidence="2" type="ORF">D0Z08_29470</name>
</gene>
<accession>A0A417XTA2</accession>
<name>A0A417XTA2_9ACTN</name>
<keyword evidence="3" id="KW-1185">Reference proteome</keyword>
<evidence type="ECO:0000313" key="3">
    <source>
        <dbReference type="Proteomes" id="UP000283644"/>
    </source>
</evidence>
<protein>
    <recommendedName>
        <fullName evidence="4">HNH endonuclease</fullName>
    </recommendedName>
</protein>
<organism evidence="2 3">
    <name type="scientific">Nocardioides immobilis</name>
    <dbReference type="NCBI Taxonomy" id="2049295"/>
    <lineage>
        <taxon>Bacteria</taxon>
        <taxon>Bacillati</taxon>
        <taxon>Actinomycetota</taxon>
        <taxon>Actinomycetes</taxon>
        <taxon>Propionibacteriales</taxon>
        <taxon>Nocardioidaceae</taxon>
        <taxon>Nocardioides</taxon>
    </lineage>
</organism>
<evidence type="ECO:0000256" key="1">
    <source>
        <dbReference type="SAM" id="Coils"/>
    </source>
</evidence>
<reference evidence="2 3" key="1">
    <citation type="submission" date="2018-09" db="EMBL/GenBank/DDBJ databases">
        <title>Genome sequencing of Nocardioides immobilis CCTCC AB 2017083 for comparison to Nocardioides silvaticus.</title>
        <authorList>
            <person name="Li C."/>
            <person name="Wang G."/>
        </authorList>
    </citation>
    <scope>NUCLEOTIDE SEQUENCE [LARGE SCALE GENOMIC DNA]</scope>
    <source>
        <strain evidence="2 3">CCTCC AB 2017083</strain>
    </source>
</reference>
<dbReference type="Proteomes" id="UP000283644">
    <property type="component" value="Unassembled WGS sequence"/>
</dbReference>
<evidence type="ECO:0000313" key="2">
    <source>
        <dbReference type="EMBL" id="RHW23447.1"/>
    </source>
</evidence>